<dbReference type="InterPro" id="IPR045916">
    <property type="entry name" value="DUF5777"/>
</dbReference>
<evidence type="ECO:0000313" key="2">
    <source>
        <dbReference type="EMBL" id="GGC34486.1"/>
    </source>
</evidence>
<evidence type="ECO:0000259" key="1">
    <source>
        <dbReference type="Pfam" id="PF19089"/>
    </source>
</evidence>
<keyword evidence="3" id="KW-1185">Reference proteome</keyword>
<dbReference type="EMBL" id="BMFD01000003">
    <property type="protein sequence ID" value="GGC34486.1"/>
    <property type="molecule type" value="Genomic_DNA"/>
</dbReference>
<dbReference type="RefSeq" id="WP_188440673.1">
    <property type="nucleotide sequence ID" value="NZ_BMFD01000003.1"/>
</dbReference>
<sequence length="329" mass="38334">MKKSILTPVISILLFGLFLTIVPEAQAQKKTKQELLLENPEDELQTIEIHSRKLQRSGNTFESTWLIDNQTTLVPMKQTLQFDILHRFGTINNGFDDLWGLYAPSNIRMGFSYVPFDNLMVGFGLSKDRMLWDFNLKYAFISEDNDDRWPVSVTYFGNIAIDSRPQAGFIYTTDRYSYFHQLMVSKKVTRDFSIQGSVNFSHFNGVEAFIFEENKIAKMKNDHFSFSVMGRYKISDAFAFIANYDQPLTKHNMNNPNPNLSFGIEVATPLHAFQMFFGNYKWMVPQYNHVLNSNNPWDGRFLVGFNITRLTDLKYENLGQMMFKRKNKD</sequence>
<proteinExistence type="predicted"/>
<gene>
    <name evidence="2" type="ORF">GCM10010993_11780</name>
</gene>
<name>A0ABQ1M3U1_9BACT</name>
<dbReference type="Proteomes" id="UP000635885">
    <property type="component" value="Unassembled WGS sequence"/>
</dbReference>
<organism evidence="2 3">
    <name type="scientific">Belliella aquatica</name>
    <dbReference type="NCBI Taxonomy" id="1323734"/>
    <lineage>
        <taxon>Bacteria</taxon>
        <taxon>Pseudomonadati</taxon>
        <taxon>Bacteroidota</taxon>
        <taxon>Cytophagia</taxon>
        <taxon>Cytophagales</taxon>
        <taxon>Cyclobacteriaceae</taxon>
        <taxon>Belliella</taxon>
    </lineage>
</organism>
<comment type="caution">
    <text evidence="2">The sequence shown here is derived from an EMBL/GenBank/DDBJ whole genome shotgun (WGS) entry which is preliminary data.</text>
</comment>
<dbReference type="Pfam" id="PF19089">
    <property type="entry name" value="DUF5777"/>
    <property type="match status" value="1"/>
</dbReference>
<evidence type="ECO:0000313" key="3">
    <source>
        <dbReference type="Proteomes" id="UP000635885"/>
    </source>
</evidence>
<reference evidence="3" key="1">
    <citation type="journal article" date="2019" name="Int. J. Syst. Evol. Microbiol.">
        <title>The Global Catalogue of Microorganisms (GCM) 10K type strain sequencing project: providing services to taxonomists for standard genome sequencing and annotation.</title>
        <authorList>
            <consortium name="The Broad Institute Genomics Platform"/>
            <consortium name="The Broad Institute Genome Sequencing Center for Infectious Disease"/>
            <person name="Wu L."/>
            <person name="Ma J."/>
        </authorList>
    </citation>
    <scope>NUCLEOTIDE SEQUENCE [LARGE SCALE GENOMIC DNA]</scope>
    <source>
        <strain evidence="3">CGMCC 1.12479</strain>
    </source>
</reference>
<accession>A0ABQ1M3U1</accession>
<feature type="domain" description="DUF5777" evidence="1">
    <location>
        <begin position="61"/>
        <end position="310"/>
    </location>
</feature>
<dbReference type="SUPFAM" id="SSF56935">
    <property type="entry name" value="Porins"/>
    <property type="match status" value="1"/>
</dbReference>
<protein>
    <recommendedName>
        <fullName evidence="1">DUF5777 domain-containing protein</fullName>
    </recommendedName>
</protein>